<organism evidence="3 4">
    <name type="scientific">Nitzschia inconspicua</name>
    <dbReference type="NCBI Taxonomy" id="303405"/>
    <lineage>
        <taxon>Eukaryota</taxon>
        <taxon>Sar</taxon>
        <taxon>Stramenopiles</taxon>
        <taxon>Ochrophyta</taxon>
        <taxon>Bacillariophyta</taxon>
        <taxon>Bacillariophyceae</taxon>
        <taxon>Bacillariophycidae</taxon>
        <taxon>Bacillariales</taxon>
        <taxon>Bacillariaceae</taxon>
        <taxon>Nitzschia</taxon>
    </lineage>
</organism>
<keyword evidence="2" id="KW-0472">Membrane</keyword>
<feature type="transmembrane region" description="Helical" evidence="2">
    <location>
        <begin position="84"/>
        <end position="111"/>
    </location>
</feature>
<feature type="compositionally biased region" description="Pro residues" evidence="1">
    <location>
        <begin position="870"/>
        <end position="880"/>
    </location>
</feature>
<comment type="caution">
    <text evidence="3">The sequence shown here is derived from an EMBL/GenBank/DDBJ whole genome shotgun (WGS) entry which is preliminary data.</text>
</comment>
<feature type="transmembrane region" description="Helical" evidence="2">
    <location>
        <begin position="813"/>
        <end position="833"/>
    </location>
</feature>
<feature type="compositionally biased region" description="Low complexity" evidence="1">
    <location>
        <begin position="789"/>
        <end position="799"/>
    </location>
</feature>
<dbReference type="Proteomes" id="UP000693970">
    <property type="component" value="Unassembled WGS sequence"/>
</dbReference>
<proteinExistence type="predicted"/>
<dbReference type="AlphaFoldDB" id="A0A9K3LSZ3"/>
<keyword evidence="2" id="KW-0812">Transmembrane</keyword>
<sequence>MRKDVECTFGILKGRWCILKTGITIQSIADADNTIQSICGRRQDLEDMLCTAQYAFRIRWLGREMGVDYLEQSSSIEEPPKPSVLLYCILCGTALTMTTAVIIISLLASVMSVTAQTGMCRMCESGSPANTELIIPFLAIGTNTNPTCLQVADYGFDQIPESDEVCNVIKSHKDFCGCPEGSNAPLNNCSLCPDGSQPTNLSSETPFEDTCSELDTYLRYLPADLCATERAASMRRADVFCGCPGATADCYMCSDGTNNLANPDRLVPFFAFLGNSFSATCRELADFYTLYDIDDPDFSTCDFVQMESRYCGCQAETETSPVNSCNLCPNGAASVHRTKFIDELGMTCSQLETYLSFVPADQCSMPWVVDLQRFDYFCGCTAATAECPICPDGSTDVANPDLIIPYFIVADNENPTCQQLATLSVITRPGELAAGNCTMLTSQAAFCGCPNTTKPSTGCDFCPGGTAPPDPDLVTPFGDTCEELSDYLSYLSPDQCNSNRVGFIQRQDFLCGCAAATTECALCSADGSNDISFRERHVPLLSLPLNTNPTCQEVVEFMAVNDGALSTGGCNALQSYQGYCGCPAVLARNECSFCPNGGTPATPDMIVSDIFTCQDLQDFVSFLTADTCQADNPDFVQIQAFAYVCGCPNVQPACTLCPNGAPPLQADKLLADGETRCNEFASLVETLTPDQCSRQASTLEAARSQCGCRSGGSSSSGLCGVEQNLHLCTTELLDTVSEQCECYAFCDSTFVKCEDHGGGLLTTSECSGTPITGCNRASASMSGGGTSTGSGSSSSSASSSGGGGGGNNNTLTIALAVAIPAGIALLVTIYYFFTRKSQSSSDKLAANLEAEQESDALPYGEGSLSMSDVPIPPPSSPAPPASSFSSIESPISMDPDNKVV</sequence>
<evidence type="ECO:0000256" key="1">
    <source>
        <dbReference type="SAM" id="MobiDB-lite"/>
    </source>
</evidence>
<keyword evidence="2" id="KW-1133">Transmembrane helix</keyword>
<dbReference type="OrthoDB" id="37477at2759"/>
<keyword evidence="4" id="KW-1185">Reference proteome</keyword>
<protein>
    <submittedName>
        <fullName evidence="3">Uncharacterized protein</fullName>
    </submittedName>
</protein>
<name>A0A9K3LSZ3_9STRA</name>
<reference evidence="3" key="1">
    <citation type="journal article" date="2021" name="Sci. Rep.">
        <title>Diploid genomic architecture of Nitzschia inconspicua, an elite biomass production diatom.</title>
        <authorList>
            <person name="Oliver A."/>
            <person name="Podell S."/>
            <person name="Pinowska A."/>
            <person name="Traller J.C."/>
            <person name="Smith S.R."/>
            <person name="McClure R."/>
            <person name="Beliaev A."/>
            <person name="Bohutskyi P."/>
            <person name="Hill E.A."/>
            <person name="Rabines A."/>
            <person name="Zheng H."/>
            <person name="Allen L.Z."/>
            <person name="Kuo A."/>
            <person name="Grigoriev I.V."/>
            <person name="Allen A.E."/>
            <person name="Hazlebeck D."/>
            <person name="Allen E.E."/>
        </authorList>
    </citation>
    <scope>NUCLEOTIDE SEQUENCE</scope>
    <source>
        <strain evidence="3">Hildebrandi</strain>
    </source>
</reference>
<feature type="region of interest" description="Disordered" evidence="1">
    <location>
        <begin position="782"/>
        <end position="804"/>
    </location>
</feature>
<feature type="compositionally biased region" description="Low complexity" evidence="1">
    <location>
        <begin position="881"/>
        <end position="892"/>
    </location>
</feature>
<accession>A0A9K3LSZ3</accession>
<reference evidence="3" key="2">
    <citation type="submission" date="2021-04" db="EMBL/GenBank/DDBJ databases">
        <authorList>
            <person name="Podell S."/>
        </authorList>
    </citation>
    <scope>NUCLEOTIDE SEQUENCE</scope>
    <source>
        <strain evidence="3">Hildebrandi</strain>
    </source>
</reference>
<evidence type="ECO:0000313" key="3">
    <source>
        <dbReference type="EMBL" id="KAG7366486.1"/>
    </source>
</evidence>
<gene>
    <name evidence="3" type="ORF">IV203_029156</name>
</gene>
<evidence type="ECO:0000256" key="2">
    <source>
        <dbReference type="SAM" id="Phobius"/>
    </source>
</evidence>
<dbReference type="EMBL" id="JAGRRH010000007">
    <property type="protein sequence ID" value="KAG7366486.1"/>
    <property type="molecule type" value="Genomic_DNA"/>
</dbReference>
<feature type="region of interest" description="Disordered" evidence="1">
    <location>
        <begin position="849"/>
        <end position="900"/>
    </location>
</feature>
<evidence type="ECO:0000313" key="4">
    <source>
        <dbReference type="Proteomes" id="UP000693970"/>
    </source>
</evidence>